<name>A0A0B8P7K7_9VIBR</name>
<evidence type="ECO:0000256" key="5">
    <source>
        <dbReference type="ARBA" id="ARBA00022840"/>
    </source>
</evidence>
<keyword evidence="5" id="KW-0067">ATP-binding</keyword>
<evidence type="ECO:0000313" key="7">
    <source>
        <dbReference type="EMBL" id="GAM58884.1"/>
    </source>
</evidence>
<dbReference type="PANTHER" id="PTHR43472:SF1">
    <property type="entry name" value="PHOSPHORIBOSYLAMINE--GLYCINE LIGASE, CHLOROPLASTIC"/>
    <property type="match status" value="1"/>
</dbReference>
<dbReference type="InterPro" id="IPR020559">
    <property type="entry name" value="PRibGlycinamide_synth_CS"/>
</dbReference>
<keyword evidence="4" id="KW-0547">Nucleotide-binding</keyword>
<dbReference type="Pfam" id="PF01071">
    <property type="entry name" value="GARS_A"/>
    <property type="match status" value="1"/>
</dbReference>
<dbReference type="InterPro" id="IPR020561">
    <property type="entry name" value="PRibGlycinamid_synth_ATP-grasp"/>
</dbReference>
<evidence type="ECO:0000256" key="3">
    <source>
        <dbReference type="ARBA" id="ARBA00022598"/>
    </source>
</evidence>
<proteinExistence type="predicted"/>
<evidence type="ECO:0000259" key="6">
    <source>
        <dbReference type="Pfam" id="PF01071"/>
    </source>
</evidence>
<accession>A0A0B8P7K7</accession>
<sequence>MASEGNPYTGFLYAGLMIDKDGTPKVIEYNCRFGDPETQLS</sequence>
<evidence type="ECO:0000256" key="4">
    <source>
        <dbReference type="ARBA" id="ARBA00022741"/>
    </source>
</evidence>
<dbReference type="PANTHER" id="PTHR43472">
    <property type="entry name" value="PHOSPHORIBOSYLAMINE--GLYCINE LIGASE"/>
    <property type="match status" value="1"/>
</dbReference>
<comment type="caution">
    <text evidence="7">The sequence shown here is derived from an EMBL/GenBank/DDBJ whole genome shotgun (WGS) entry which is preliminary data.</text>
</comment>
<evidence type="ECO:0000256" key="1">
    <source>
        <dbReference type="ARBA" id="ARBA00001936"/>
    </source>
</evidence>
<dbReference type="GO" id="GO:0004637">
    <property type="term" value="F:phosphoribosylamine-glycine ligase activity"/>
    <property type="evidence" value="ECO:0007669"/>
    <property type="project" value="UniProtKB-EC"/>
</dbReference>
<dbReference type="InterPro" id="IPR000115">
    <property type="entry name" value="PRibGlycinamide_synth"/>
</dbReference>
<dbReference type="Gene3D" id="3.30.470.20">
    <property type="entry name" value="ATP-grasp fold, B domain"/>
    <property type="match status" value="1"/>
</dbReference>
<reference evidence="7 8" key="1">
    <citation type="submission" date="2015-01" db="EMBL/GenBank/DDBJ databases">
        <title>Vibrio sp. C1 JCM 19231 whole genome shotgun sequence.</title>
        <authorList>
            <person name="Sawabe T."/>
            <person name="Meirelles P."/>
            <person name="Feng G."/>
            <person name="Sayaka M."/>
            <person name="Hattori M."/>
            <person name="Ohkuma M."/>
        </authorList>
    </citation>
    <scope>NUCLEOTIDE SEQUENCE [LARGE SCALE GENOMIC DNA]</scope>
    <source>
        <strain evidence="8">JCM 19231</strain>
    </source>
</reference>
<evidence type="ECO:0000256" key="2">
    <source>
        <dbReference type="ARBA" id="ARBA00001946"/>
    </source>
</evidence>
<evidence type="ECO:0000313" key="8">
    <source>
        <dbReference type="Proteomes" id="UP000031671"/>
    </source>
</evidence>
<dbReference type="GO" id="GO:0009113">
    <property type="term" value="P:purine nucleobase biosynthetic process"/>
    <property type="evidence" value="ECO:0007669"/>
    <property type="project" value="InterPro"/>
</dbReference>
<dbReference type="Proteomes" id="UP000031671">
    <property type="component" value="Unassembled WGS sequence"/>
</dbReference>
<keyword evidence="3 7" id="KW-0436">Ligase</keyword>
<dbReference type="EC" id="6.3.4.13" evidence="7"/>
<reference evidence="7 8" key="2">
    <citation type="submission" date="2015-01" db="EMBL/GenBank/DDBJ databases">
        <authorList>
            <consortium name="NBRP consortium"/>
            <person name="Sawabe T."/>
            <person name="Meirelles P."/>
            <person name="Feng G."/>
            <person name="Sayaka M."/>
            <person name="Hattori M."/>
            <person name="Ohkuma M."/>
        </authorList>
    </citation>
    <scope>NUCLEOTIDE SEQUENCE [LARGE SCALE GENOMIC DNA]</scope>
    <source>
        <strain evidence="8">JCM 19231</strain>
    </source>
</reference>
<feature type="domain" description="Phosphoribosylglycinamide synthetase ATP-grasp (A)" evidence="6">
    <location>
        <begin position="1"/>
        <end position="38"/>
    </location>
</feature>
<gene>
    <name evidence="7" type="ORF">JCM19231_794</name>
</gene>
<protein>
    <submittedName>
        <fullName evidence="7">Phosphoribosylamine-glycine ligase</fullName>
        <ecNumber evidence="7">6.3.4.13</ecNumber>
    </submittedName>
</protein>
<dbReference type="GO" id="GO:0005524">
    <property type="term" value="F:ATP binding"/>
    <property type="evidence" value="ECO:0007669"/>
    <property type="project" value="UniProtKB-KW"/>
</dbReference>
<keyword evidence="8" id="KW-1185">Reference proteome</keyword>
<organism evidence="7 8">
    <name type="scientific">Vibrio ishigakensis</name>
    <dbReference type="NCBI Taxonomy" id="1481914"/>
    <lineage>
        <taxon>Bacteria</taxon>
        <taxon>Pseudomonadati</taxon>
        <taxon>Pseudomonadota</taxon>
        <taxon>Gammaproteobacteria</taxon>
        <taxon>Vibrionales</taxon>
        <taxon>Vibrionaceae</taxon>
        <taxon>Vibrio</taxon>
    </lineage>
</organism>
<comment type="cofactor">
    <cofactor evidence="1">
        <name>Mn(2+)</name>
        <dbReference type="ChEBI" id="CHEBI:29035"/>
    </cofactor>
</comment>
<dbReference type="SUPFAM" id="SSF56059">
    <property type="entry name" value="Glutathione synthetase ATP-binding domain-like"/>
    <property type="match status" value="1"/>
</dbReference>
<dbReference type="AlphaFoldDB" id="A0A0B8P7K7"/>
<dbReference type="EMBL" id="BBRZ01000110">
    <property type="protein sequence ID" value="GAM58884.1"/>
    <property type="molecule type" value="Genomic_DNA"/>
</dbReference>
<comment type="cofactor">
    <cofactor evidence="2">
        <name>Mg(2+)</name>
        <dbReference type="ChEBI" id="CHEBI:18420"/>
    </cofactor>
</comment>
<dbReference type="PROSITE" id="PS00184">
    <property type="entry name" value="GARS"/>
    <property type="match status" value="1"/>
</dbReference>